<sequence>MRDLVSCFNENAVNVSYSSCSSYSNNTCISPSLVPSIQNAVTCIYRIILSTGKHLFITVNWCKNPITGQGLSINFSGGGGGGGGGDDDDDDHNNTSTSFKLNTNSRLFRKKKGSKVIESNNSKIEVCWDLSIARYGTGPEPLEGFYVVVTVDSDIGLVLGNLGEEIVTKKLKNGSRVAKSSLVSRKEHFSGNTLYSTKAQFCDTGTSHDILIRCSGENEGLKHPVLSVSIDKKTVIRIKRLQWNFRGNQTMFVDGLLVDLMWDVHDWFFNPSSSGYAVFMFRTRSGMDSRLWLEEKLLQKEQDRIEFSLLIYACKNS</sequence>
<name>A0AA39W5C1_ACESA</name>
<dbReference type="PANTHER" id="PTHR31972">
    <property type="entry name" value="EXPRESSED PROTEIN"/>
    <property type="match status" value="1"/>
</dbReference>
<evidence type="ECO:0000313" key="2">
    <source>
        <dbReference type="Proteomes" id="UP001168877"/>
    </source>
</evidence>
<proteinExistence type="predicted"/>
<dbReference type="InterPro" id="IPR008586">
    <property type="entry name" value="DUF868_pln"/>
</dbReference>
<evidence type="ECO:0008006" key="3">
    <source>
        <dbReference type="Google" id="ProtNLM"/>
    </source>
</evidence>
<dbReference type="PANTHER" id="PTHR31972:SF48">
    <property type="entry name" value="OS04G0407500 PROTEIN"/>
    <property type="match status" value="1"/>
</dbReference>
<dbReference type="AlphaFoldDB" id="A0AA39W5C1"/>
<evidence type="ECO:0000313" key="1">
    <source>
        <dbReference type="EMBL" id="KAK0602968.1"/>
    </source>
</evidence>
<reference evidence="1" key="1">
    <citation type="journal article" date="2022" name="Plant J.">
        <title>Strategies of tolerance reflected in two North American maple genomes.</title>
        <authorList>
            <person name="McEvoy S.L."/>
            <person name="Sezen U.U."/>
            <person name="Trouern-Trend A."/>
            <person name="McMahon S.M."/>
            <person name="Schaberg P.G."/>
            <person name="Yang J."/>
            <person name="Wegrzyn J.L."/>
            <person name="Swenson N.G."/>
        </authorList>
    </citation>
    <scope>NUCLEOTIDE SEQUENCE</scope>
    <source>
        <strain evidence="1">NS2018</strain>
    </source>
</reference>
<dbReference type="Pfam" id="PF05910">
    <property type="entry name" value="DUF868"/>
    <property type="match status" value="1"/>
</dbReference>
<organism evidence="1 2">
    <name type="scientific">Acer saccharum</name>
    <name type="common">Sugar maple</name>
    <dbReference type="NCBI Taxonomy" id="4024"/>
    <lineage>
        <taxon>Eukaryota</taxon>
        <taxon>Viridiplantae</taxon>
        <taxon>Streptophyta</taxon>
        <taxon>Embryophyta</taxon>
        <taxon>Tracheophyta</taxon>
        <taxon>Spermatophyta</taxon>
        <taxon>Magnoliopsida</taxon>
        <taxon>eudicotyledons</taxon>
        <taxon>Gunneridae</taxon>
        <taxon>Pentapetalae</taxon>
        <taxon>rosids</taxon>
        <taxon>malvids</taxon>
        <taxon>Sapindales</taxon>
        <taxon>Sapindaceae</taxon>
        <taxon>Hippocastanoideae</taxon>
        <taxon>Acereae</taxon>
        <taxon>Acer</taxon>
    </lineage>
</organism>
<comment type="caution">
    <text evidence="1">The sequence shown here is derived from an EMBL/GenBank/DDBJ whole genome shotgun (WGS) entry which is preliminary data.</text>
</comment>
<gene>
    <name evidence="1" type="ORF">LWI29_000033</name>
</gene>
<protein>
    <recommendedName>
        <fullName evidence="3">DUF868 domain-containing protein</fullName>
    </recommendedName>
</protein>
<reference evidence="1" key="2">
    <citation type="submission" date="2023-06" db="EMBL/GenBank/DDBJ databases">
        <authorList>
            <person name="Swenson N.G."/>
            <person name="Wegrzyn J.L."/>
            <person name="Mcevoy S.L."/>
        </authorList>
    </citation>
    <scope>NUCLEOTIDE SEQUENCE</scope>
    <source>
        <strain evidence="1">NS2018</strain>
        <tissue evidence="1">Leaf</tissue>
    </source>
</reference>
<dbReference type="Proteomes" id="UP001168877">
    <property type="component" value="Unassembled WGS sequence"/>
</dbReference>
<accession>A0AA39W5C1</accession>
<keyword evidence="2" id="KW-1185">Reference proteome</keyword>
<dbReference type="EMBL" id="JAUESC010000002">
    <property type="protein sequence ID" value="KAK0602968.1"/>
    <property type="molecule type" value="Genomic_DNA"/>
</dbReference>